<dbReference type="GO" id="GO:0005739">
    <property type="term" value="C:mitochondrion"/>
    <property type="evidence" value="ECO:0007669"/>
    <property type="project" value="UniProtKB-ARBA"/>
</dbReference>
<evidence type="ECO:0000256" key="4">
    <source>
        <dbReference type="ARBA" id="ARBA00044511"/>
    </source>
</evidence>
<dbReference type="STRING" id="1198029.A0A1U7LGP9"/>
<comment type="similarity">
    <text evidence="1">Belongs to the CCM1 family.</text>
</comment>
<comment type="subunit">
    <text evidence="4">Binds to mitochondrial small subunit 15S rRNA.</text>
</comment>
<feature type="compositionally biased region" description="Basic and acidic residues" evidence="6">
    <location>
        <begin position="47"/>
        <end position="62"/>
    </location>
</feature>
<dbReference type="PANTHER" id="PTHR47447">
    <property type="entry name" value="OS03G0856100 PROTEIN"/>
    <property type="match status" value="1"/>
</dbReference>
<gene>
    <name evidence="7" type="ORF">NEOLI_005152</name>
</gene>
<protein>
    <recommendedName>
        <fullName evidence="9">Pentatricopeptide repeat-containing protein</fullName>
    </recommendedName>
</protein>
<dbReference type="Proteomes" id="UP000186594">
    <property type="component" value="Unassembled WGS sequence"/>
</dbReference>
<dbReference type="EMBL" id="LXFE01004388">
    <property type="protein sequence ID" value="OLL21701.1"/>
    <property type="molecule type" value="Genomic_DNA"/>
</dbReference>
<reference evidence="7 8" key="1">
    <citation type="submission" date="2016-04" db="EMBL/GenBank/DDBJ databases">
        <title>Evolutionary innovation and constraint leading to complex multicellularity in the Ascomycota.</title>
        <authorList>
            <person name="Cisse O."/>
            <person name="Nguyen A."/>
            <person name="Hewitt D.A."/>
            <person name="Jedd G."/>
            <person name="Stajich J.E."/>
        </authorList>
    </citation>
    <scope>NUCLEOTIDE SEQUENCE [LARGE SCALE GENOMIC DNA]</scope>
    <source>
        <strain evidence="7 8">DAH-3</strain>
    </source>
</reference>
<comment type="caution">
    <text evidence="7">The sequence shown here is derived from an EMBL/GenBank/DDBJ whole genome shotgun (WGS) entry which is preliminary data.</text>
</comment>
<dbReference type="InterPro" id="IPR002885">
    <property type="entry name" value="PPR_rpt"/>
</dbReference>
<feature type="region of interest" description="Disordered" evidence="6">
    <location>
        <begin position="1"/>
        <end position="62"/>
    </location>
</feature>
<name>A0A1U7LGP9_NEOID</name>
<dbReference type="PROSITE" id="PS51375">
    <property type="entry name" value="PPR"/>
    <property type="match status" value="1"/>
</dbReference>
<dbReference type="OrthoDB" id="185373at2759"/>
<dbReference type="PANTHER" id="PTHR47447:SF17">
    <property type="entry name" value="OS12G0638900 PROTEIN"/>
    <property type="match status" value="1"/>
</dbReference>
<organism evidence="7 8">
    <name type="scientific">Neolecta irregularis (strain DAH-3)</name>
    <dbReference type="NCBI Taxonomy" id="1198029"/>
    <lineage>
        <taxon>Eukaryota</taxon>
        <taxon>Fungi</taxon>
        <taxon>Dikarya</taxon>
        <taxon>Ascomycota</taxon>
        <taxon>Taphrinomycotina</taxon>
        <taxon>Neolectales</taxon>
        <taxon>Neolectaceae</taxon>
        <taxon>Neolecta</taxon>
    </lineage>
</organism>
<evidence type="ECO:0000313" key="7">
    <source>
        <dbReference type="EMBL" id="OLL21701.1"/>
    </source>
</evidence>
<evidence type="ECO:0000256" key="6">
    <source>
        <dbReference type="SAM" id="MobiDB-lite"/>
    </source>
</evidence>
<dbReference type="OMA" id="NIEERDW"/>
<evidence type="ECO:0000256" key="2">
    <source>
        <dbReference type="ARBA" id="ARBA00022737"/>
    </source>
</evidence>
<feature type="repeat" description="PPR" evidence="5">
    <location>
        <begin position="415"/>
        <end position="449"/>
    </location>
</feature>
<proteinExistence type="inferred from homology"/>
<comment type="function">
    <text evidence="3">Regulates mitochondrial small subunit maturation by controlling 15S rRNA 5'-end processing. Localizes to the 5' precursor of the 15S rRNA in a position that is subsequently occupied by mS47 in the mature yeast mtSSU. Uses structure and sequence-specific RNA recognition, binding to a single-stranded region of the precursor and specifically recognizing bases -6 to -1. The exchange of Ccm1 for mS47 is coupled to the irreversible removal of precursor rRNA that is accompanied by conformational changes of the mitoribosomal proteins uS5m and mS26. These conformational changes signal completion of 5'-end rRNA processing through protection of the mature 5'-end of the 15S rRNA and stabilization of mS47. The removal of the 5' precursor together with the dissociation of Ccm1 may be catalyzed by the 5'-3' exoribonuclease Pet127. Involved in the specific removal of group I introns in mitochondrial encoded transcripts.</text>
</comment>
<evidence type="ECO:0008006" key="9">
    <source>
        <dbReference type="Google" id="ProtNLM"/>
    </source>
</evidence>
<evidence type="ECO:0000256" key="1">
    <source>
        <dbReference type="ARBA" id="ARBA00006192"/>
    </source>
</evidence>
<keyword evidence="2" id="KW-0677">Repeat</keyword>
<dbReference type="Gene3D" id="1.25.40.10">
    <property type="entry name" value="Tetratricopeptide repeat domain"/>
    <property type="match status" value="2"/>
</dbReference>
<evidence type="ECO:0000313" key="8">
    <source>
        <dbReference type="Proteomes" id="UP000186594"/>
    </source>
</evidence>
<dbReference type="InterPro" id="IPR011990">
    <property type="entry name" value="TPR-like_helical_dom_sf"/>
</dbReference>
<accession>A0A1U7LGP9</accession>
<evidence type="ECO:0000256" key="5">
    <source>
        <dbReference type="PROSITE-ProRule" id="PRU00708"/>
    </source>
</evidence>
<evidence type="ECO:0000256" key="3">
    <source>
        <dbReference type="ARBA" id="ARBA00044493"/>
    </source>
</evidence>
<keyword evidence="8" id="KW-1185">Reference proteome</keyword>
<sequence length="546" mass="63059">MNVGRIARSLSRHRHPRCCRPVSSKPFLPPAPPGNVYPEHRPRRRPERPTARPAEARRAEAGLSAHKDLQGLGVSDNMIEGAFQPDLFQFRYALSNQNAFAAMELYTSLKGVVSISIPDIKCLLTVIVNHSRKLRLECPDFDAVVRETKPWIQTIQRDIQDGTLSQQALHWVKILDFYKEARAYDEGTQLWNLLHKSLPKIQPGEEPCEYDDFSSEKQSKNVDSRVFGSAIGLLTKAGCPLQHCEALFKEATDKRQLPPSLNLFRGMTTLYAHHSRLPEFFQYFTRAENLRRSSDYIPRSDRFYESAIYQLLEYKHHDAAMTMLERACRTGLETDLVRGEGISAMFREFKKAGLTNYMLRTFRLYMSHGGSSFHTHTTLLLSSILELHVVTPHNELVAVVEEFIAICRKFKVALPISSYNAMIVGFGDMKRPDLVDQVISWMLENNLAPQQNTYRSLLKAFRLMPNTFEKAQEWWATMRKLQKQKQLNIEERDWLMILRAVEKEGEKGWSWVERDAVNELDQTTLFKVTRWIHNLRAGHAHWSSID</sequence>
<dbReference type="AlphaFoldDB" id="A0A1U7LGP9"/>